<dbReference type="Gene3D" id="2.160.20.10">
    <property type="entry name" value="Single-stranded right-handed beta-helix, Pectin lyase-like"/>
    <property type="match status" value="1"/>
</dbReference>
<dbReference type="InterPro" id="IPR050909">
    <property type="entry name" value="Bact_Autotransporter_VF"/>
</dbReference>
<gene>
    <name evidence="2" type="ORF">CKF59_05090</name>
</gene>
<feature type="domain" description="Filamentous haemagglutinin FhaB/tRNA nuclease CdiA-like TPS" evidence="1">
    <location>
        <begin position="1"/>
        <end position="112"/>
    </location>
</feature>
<sequence>AEDPRSGMKIINGQVDIVTNGLVTTISNSHNAILEWNKFNINHNEIVKFIQESSNSAVLNRVLGGSVSQILGQLQSNGKVFIVNPAGIVFGATAQVNVASLVASTLDISNEDFIQGNYVFNQDKDKAIAQVLNQGLIKVNDDGTLALVGGQVVNSGTLEAKNGTVYLLAGHSITIQDLENPLISYKVTANNKAVNLGEIVSKRTYLLANKVVTGYTTAEQFADVISSQDSARKATITASGEVVLYGASESELVQDTSYNDAMLTANYTCQSGLVVVNGTIMTANETGKAGSVNLLGDVVALENNAVVNASGNQGGEVFIGGDLSGKGEKKLAAKTIMQTEAVVNVSGTEGDAGTAIAWGNIAYFDGTFYAKSVYGDGGFIETSGDDLNLFDNIYVDTSSNYGSAGNWLIDPMGLLIVNSTVGAGNVNSLNQDTYVTDRAWDGSICSSNHATYYVNDLASMTSSTTNYTVNPVRSGKYFSLLRATSINEYLNRTNVTLQARGEILFYYLNNEINTTNGATTLILNGNISDALGFGYTFLNSNVTLKGNIEFQNPKSGSKISFINSTITANCFTFNTANSTSPTENPVQSNVYITNSTLTATSNLSICVTGHIYICASSTINGNHVLVSAYSQASNVTINGSGLYATHNLTIGGNRAINISNNDTKESVLRGNYISVESRQNNTTILINGTVLNTSTTAGTSINIGGTAFTGSNRYGNISIENTTFRDAGNVNINAFSLNVTRSVSYSVGDVNFKVVGNQGANVTNNRFEARNNINITITPNVSTSVNGISNSSYAFSNTNLTAKTINFYNKYGSLNVTNVNFSASDNFNGNITTGYAVYDGGTNVGASKFVNSIIKANNTYFNISCRTDNGVSTSNVNQDTGYYFNWFEIDGLNVTGTNATFNATNTRLNINRLNASLTGNASFKSSGNVVVFKDSATNQGTKIVVSNSTVNANYILANSGSSVDVCSSNFSATNTVTLWGQKTYVSSSNLSANSINISIDQEVSISGSNLSVTTGDLLVTNSGTAGSNFWIDIRSSKLQKSSAGNITLRSLGRVYLENTEILGTNDTVDSTSGVSVNVYSGINLTATGANIASYFVNLTTNPTNSSENISLFNSCVTALGSNASNRLVLSTNGVLNLNNTNITTQGNITLGGNNKVKDVNITNGSCVTSVHDNVTLTTGNSSNLNSFFLESSTLKAKNNVSVYQHTTCSSAVNISRANLLATKDVVVNITSGDLNFNNSNLTAGVSVNVKANQGNFSFKNSNATVANTLTFYQGKALGLLDINNSNLTSGTGDLNLCTSSGTIKVTDSNVTSNAKINFSALVIEIE</sequence>
<dbReference type="PANTHER" id="PTHR12338:SF5">
    <property type="entry name" value="ANTIGEN 43-RELATED"/>
    <property type="match status" value="1"/>
</dbReference>
<dbReference type="SMART" id="SM00912">
    <property type="entry name" value="Haemagg_act"/>
    <property type="match status" value="1"/>
</dbReference>
<evidence type="ECO:0000313" key="3">
    <source>
        <dbReference type="Proteomes" id="UP000265964"/>
    </source>
</evidence>
<dbReference type="Pfam" id="PF05860">
    <property type="entry name" value="TPS"/>
    <property type="match status" value="1"/>
</dbReference>
<name>A0A3A1YBW8_9GAMM</name>
<dbReference type="SUPFAM" id="SSF51126">
    <property type="entry name" value="Pectin lyase-like"/>
    <property type="match status" value="1"/>
</dbReference>
<evidence type="ECO:0000313" key="2">
    <source>
        <dbReference type="EMBL" id="RIY34670.1"/>
    </source>
</evidence>
<dbReference type="EMBL" id="NRJF01000139">
    <property type="protein sequence ID" value="RIY34670.1"/>
    <property type="molecule type" value="Genomic_DNA"/>
</dbReference>
<evidence type="ECO:0000259" key="1">
    <source>
        <dbReference type="SMART" id="SM00912"/>
    </source>
</evidence>
<accession>A0A3A1YBW8</accession>
<dbReference type="InterPro" id="IPR008638">
    <property type="entry name" value="FhaB/CdiA-like_TPS"/>
</dbReference>
<feature type="non-terminal residue" evidence="2">
    <location>
        <position position="1326"/>
    </location>
</feature>
<keyword evidence="3" id="KW-1185">Reference proteome</keyword>
<dbReference type="InterPro" id="IPR012334">
    <property type="entry name" value="Pectin_lyas_fold"/>
</dbReference>
<feature type="non-terminal residue" evidence="2">
    <location>
        <position position="1"/>
    </location>
</feature>
<dbReference type="PANTHER" id="PTHR12338">
    <property type="entry name" value="AUTOTRANSPORTER"/>
    <property type="match status" value="1"/>
</dbReference>
<comment type="caution">
    <text evidence="2">The sequence shown here is derived from an EMBL/GenBank/DDBJ whole genome shotgun (WGS) entry which is preliminary data.</text>
</comment>
<proteinExistence type="predicted"/>
<dbReference type="Proteomes" id="UP000265964">
    <property type="component" value="Unassembled WGS sequence"/>
</dbReference>
<dbReference type="NCBIfam" id="TIGR01901">
    <property type="entry name" value="adhes_NPXG"/>
    <property type="match status" value="1"/>
</dbReference>
<reference evidence="2 3" key="1">
    <citation type="submission" date="2017-08" db="EMBL/GenBank/DDBJ databases">
        <title>Reclassification of Bisgaard taxon 37 and 44.</title>
        <authorList>
            <person name="Christensen H."/>
        </authorList>
    </citation>
    <scope>NUCLEOTIDE SEQUENCE [LARGE SCALE GENOMIC DNA]</scope>
    <source>
        <strain evidence="2 3">EEAB3T1</strain>
    </source>
</reference>
<organism evidence="2 3">
    <name type="scientific">Psittacicella gerlachiana</name>
    <dbReference type="NCBI Taxonomy" id="2028574"/>
    <lineage>
        <taxon>Bacteria</taxon>
        <taxon>Pseudomonadati</taxon>
        <taxon>Pseudomonadota</taxon>
        <taxon>Gammaproteobacteria</taxon>
        <taxon>Pasteurellales</taxon>
        <taxon>Psittacicellaceae</taxon>
        <taxon>Psittacicella</taxon>
    </lineage>
</organism>
<protein>
    <recommendedName>
        <fullName evidence="1">Filamentous haemagglutinin FhaB/tRNA nuclease CdiA-like TPS domain-containing protein</fullName>
    </recommendedName>
</protein>
<dbReference type="InterPro" id="IPR011050">
    <property type="entry name" value="Pectin_lyase_fold/virulence"/>
</dbReference>